<gene>
    <name evidence="1" type="ORF">HNR73_007505</name>
</gene>
<evidence type="ECO:0000313" key="1">
    <source>
        <dbReference type="EMBL" id="MBB6039608.1"/>
    </source>
</evidence>
<keyword evidence="2" id="KW-1185">Reference proteome</keyword>
<dbReference type="RefSeq" id="WP_184792697.1">
    <property type="nucleotide sequence ID" value="NZ_BONT01000028.1"/>
</dbReference>
<dbReference type="AlphaFoldDB" id="A0A841G102"/>
<accession>A0A841G102</accession>
<organism evidence="1 2">
    <name type="scientific">Phytomonospora endophytica</name>
    <dbReference type="NCBI Taxonomy" id="714109"/>
    <lineage>
        <taxon>Bacteria</taxon>
        <taxon>Bacillati</taxon>
        <taxon>Actinomycetota</taxon>
        <taxon>Actinomycetes</taxon>
        <taxon>Micromonosporales</taxon>
        <taxon>Micromonosporaceae</taxon>
        <taxon>Phytomonospora</taxon>
    </lineage>
</organism>
<evidence type="ECO:0000313" key="2">
    <source>
        <dbReference type="Proteomes" id="UP000548476"/>
    </source>
</evidence>
<name>A0A841G102_9ACTN</name>
<dbReference type="Proteomes" id="UP000548476">
    <property type="component" value="Unassembled WGS sequence"/>
</dbReference>
<reference evidence="1 2" key="1">
    <citation type="submission" date="2020-08" db="EMBL/GenBank/DDBJ databases">
        <title>Genomic Encyclopedia of Type Strains, Phase IV (KMG-IV): sequencing the most valuable type-strain genomes for metagenomic binning, comparative biology and taxonomic classification.</title>
        <authorList>
            <person name="Goeker M."/>
        </authorList>
    </citation>
    <scope>NUCLEOTIDE SEQUENCE [LARGE SCALE GENOMIC DNA]</scope>
    <source>
        <strain evidence="1 2">YIM 65646</strain>
    </source>
</reference>
<comment type="caution">
    <text evidence="1">The sequence shown here is derived from an EMBL/GenBank/DDBJ whole genome shotgun (WGS) entry which is preliminary data.</text>
</comment>
<dbReference type="EMBL" id="JACHGT010000024">
    <property type="protein sequence ID" value="MBB6039608.1"/>
    <property type="molecule type" value="Genomic_DNA"/>
</dbReference>
<protein>
    <submittedName>
        <fullName evidence="1">Uncharacterized protein</fullName>
    </submittedName>
</protein>
<proteinExistence type="predicted"/>
<sequence>MSMGIGAFRDPMTALRRLGGAVTVESANHNRLARLKAVQAHLAAERTPGPDIATGMLAVSLVANALTAHGRLSEIDGWPSQESLTDSVRELGLRLGRESELPTHIELRRPDGSTLRLARAS</sequence>